<feature type="domain" description="ABM" evidence="2">
    <location>
        <begin position="2"/>
        <end position="90"/>
    </location>
</feature>
<accession>A0A7T5VB03</accession>
<dbReference type="PANTHER" id="PTHR37811:SF2">
    <property type="entry name" value="ABM DOMAIN-CONTAINING PROTEIN"/>
    <property type="match status" value="1"/>
</dbReference>
<keyword evidence="3" id="KW-0560">Oxidoreductase</keyword>
<evidence type="ECO:0000259" key="2">
    <source>
        <dbReference type="PROSITE" id="PS51725"/>
    </source>
</evidence>
<name>A0A7T5VB03_9BACT</name>
<dbReference type="InterPro" id="IPR007138">
    <property type="entry name" value="ABM_dom"/>
</dbReference>
<keyword evidence="3" id="KW-0503">Monooxygenase</keyword>
<dbReference type="PANTHER" id="PTHR37811">
    <property type="entry name" value="BLL5343 PROTEIN"/>
    <property type="match status" value="1"/>
</dbReference>
<reference evidence="3 4" key="1">
    <citation type="submission" date="2020-05" db="EMBL/GenBank/DDBJ databases">
        <title>Complete genome of Desulfobulbus oligotrophicus.</title>
        <authorList>
            <person name="Podar M."/>
        </authorList>
    </citation>
    <scope>NUCLEOTIDE SEQUENCE [LARGE SCALE GENOMIC DNA]</scope>
    <source>
        <strain evidence="3 4">Prop6</strain>
    </source>
</reference>
<dbReference type="RefSeq" id="WP_199263402.1">
    <property type="nucleotide sequence ID" value="NZ_CP054140.1"/>
</dbReference>
<dbReference type="KEGG" id="dog:HP555_01200"/>
<feature type="region of interest" description="Disordered" evidence="1">
    <location>
        <begin position="99"/>
        <end position="119"/>
    </location>
</feature>
<gene>
    <name evidence="3" type="ORF">HP555_01200</name>
</gene>
<keyword evidence="4" id="KW-1185">Reference proteome</keyword>
<dbReference type="InterPro" id="IPR011008">
    <property type="entry name" value="Dimeric_a/b-barrel"/>
</dbReference>
<proteinExistence type="predicted"/>
<dbReference type="Gene3D" id="3.30.70.100">
    <property type="match status" value="1"/>
</dbReference>
<dbReference type="PROSITE" id="PS51725">
    <property type="entry name" value="ABM"/>
    <property type="match status" value="1"/>
</dbReference>
<evidence type="ECO:0000313" key="3">
    <source>
        <dbReference type="EMBL" id="QQG64570.1"/>
    </source>
</evidence>
<sequence>MIFVLLEVIIKKEGMQQYLALAAALRDELAQAEGFIRSERFQSLTDERKLLSLSVWESEQAVEQWRNTAKHRLSQQQGRAALFDSYTLTVAAKIRSYTKDDRTETPGDSKEFFAGPSSD</sequence>
<dbReference type="Pfam" id="PF03992">
    <property type="entry name" value="ABM"/>
    <property type="match status" value="1"/>
</dbReference>
<dbReference type="GO" id="GO:0004497">
    <property type="term" value="F:monooxygenase activity"/>
    <property type="evidence" value="ECO:0007669"/>
    <property type="project" value="UniProtKB-KW"/>
</dbReference>
<dbReference type="AlphaFoldDB" id="A0A7T5VB03"/>
<evidence type="ECO:0000256" key="1">
    <source>
        <dbReference type="SAM" id="MobiDB-lite"/>
    </source>
</evidence>
<evidence type="ECO:0000313" key="4">
    <source>
        <dbReference type="Proteomes" id="UP000596092"/>
    </source>
</evidence>
<protein>
    <submittedName>
        <fullName evidence="3">Antibiotic biosynthesis monooxygenase</fullName>
    </submittedName>
</protein>
<feature type="compositionally biased region" description="Basic and acidic residues" evidence="1">
    <location>
        <begin position="99"/>
        <end position="111"/>
    </location>
</feature>
<dbReference type="InterPro" id="IPR052936">
    <property type="entry name" value="Jasmonate_Hydroxylase-like"/>
</dbReference>
<dbReference type="Proteomes" id="UP000596092">
    <property type="component" value="Chromosome"/>
</dbReference>
<organism evidence="3 4">
    <name type="scientific">Desulfobulbus oligotrophicus</name>
    <dbReference type="NCBI Taxonomy" id="1909699"/>
    <lineage>
        <taxon>Bacteria</taxon>
        <taxon>Pseudomonadati</taxon>
        <taxon>Thermodesulfobacteriota</taxon>
        <taxon>Desulfobulbia</taxon>
        <taxon>Desulfobulbales</taxon>
        <taxon>Desulfobulbaceae</taxon>
        <taxon>Desulfobulbus</taxon>
    </lineage>
</organism>
<dbReference type="SUPFAM" id="SSF54909">
    <property type="entry name" value="Dimeric alpha+beta barrel"/>
    <property type="match status" value="1"/>
</dbReference>
<dbReference type="EMBL" id="CP054140">
    <property type="protein sequence ID" value="QQG64570.1"/>
    <property type="molecule type" value="Genomic_DNA"/>
</dbReference>